<dbReference type="SUPFAM" id="SSF55874">
    <property type="entry name" value="ATPase domain of HSP90 chaperone/DNA topoisomerase II/histidine kinase"/>
    <property type="match status" value="1"/>
</dbReference>
<dbReference type="InterPro" id="IPR003661">
    <property type="entry name" value="HisK_dim/P_dom"/>
</dbReference>
<dbReference type="PANTHER" id="PTHR45453:SF1">
    <property type="entry name" value="PHOSPHATE REGULON SENSOR PROTEIN PHOR"/>
    <property type="match status" value="1"/>
</dbReference>
<dbReference type="GO" id="GO:0004721">
    <property type="term" value="F:phosphoprotein phosphatase activity"/>
    <property type="evidence" value="ECO:0007669"/>
    <property type="project" value="TreeGrafter"/>
</dbReference>
<sequence length="455" mass="48284">MLKKLRCKFIALNMTMVAAVLAVVFTAICVINYQQSIGDVYAALNAAIEHDSKTKEPLANIAPPDGTVWKGAPAGGADDEPDLEGSAVERARDGEGNAPFEIGGKKQDGRFIPVAVYQVGEDGALEAVSDAGTASLADDVLEQAGAALAERGDGSGLLDGVGLYYVKRTNDSGTFLAFADKSSGDGWQTLAWTLAGVGVAALLVFLVISLFFSRWALRPVEAAWTQQKRFVADASHELKTPLTVILANSSIVLEHPERSVASQSQWVESTQTEAERMQQLVGDLLLLAKLDEGDGANAGPSPARERIDLADLVEGDLLQFESVAFERGVGLESSVEPGVQVRGDASRLHRLTTTLIDNACKYADDGGRVDVTLRKATRKAELVVHNTGPAIADDDLPHVFDRFYRADKARTRDEGGYGLGLAIARAVAEEHGGAIAVTSDAEHGTTFTVTLPLAD</sequence>
<dbReference type="PROSITE" id="PS50109">
    <property type="entry name" value="HIS_KIN"/>
    <property type="match status" value="1"/>
</dbReference>
<dbReference type="GO" id="GO:0016036">
    <property type="term" value="P:cellular response to phosphate starvation"/>
    <property type="evidence" value="ECO:0007669"/>
    <property type="project" value="TreeGrafter"/>
</dbReference>
<dbReference type="FunFam" id="1.10.287.130:FF:000001">
    <property type="entry name" value="Two-component sensor histidine kinase"/>
    <property type="match status" value="1"/>
</dbReference>
<dbReference type="GO" id="GO:0005509">
    <property type="term" value="F:calcium ion binding"/>
    <property type="evidence" value="ECO:0007669"/>
    <property type="project" value="UniProtKB-ARBA"/>
</dbReference>
<dbReference type="SMART" id="SM00388">
    <property type="entry name" value="HisKA"/>
    <property type="match status" value="1"/>
</dbReference>
<keyword evidence="7 13" id="KW-0418">Kinase</keyword>
<dbReference type="GO" id="GO:0005886">
    <property type="term" value="C:plasma membrane"/>
    <property type="evidence" value="ECO:0007669"/>
    <property type="project" value="UniProtKB-SubCell"/>
</dbReference>
<dbReference type="InterPro" id="IPR004358">
    <property type="entry name" value="Sig_transdc_His_kin-like_C"/>
</dbReference>
<accession>A0A842JFR4</accession>
<evidence type="ECO:0000256" key="4">
    <source>
        <dbReference type="ARBA" id="ARBA00012438"/>
    </source>
</evidence>
<protein>
    <recommendedName>
        <fullName evidence="10">Sensor-like histidine kinase SenX3</fullName>
        <ecNumber evidence="4">2.7.13.3</ecNumber>
    </recommendedName>
</protein>
<keyword evidence="5" id="KW-0597">Phosphoprotein</keyword>
<dbReference type="InterPro" id="IPR036890">
    <property type="entry name" value="HATPase_C_sf"/>
</dbReference>
<evidence type="ECO:0000256" key="2">
    <source>
        <dbReference type="ARBA" id="ARBA00001968"/>
    </source>
</evidence>
<dbReference type="FunFam" id="3.30.565.10:FF:000006">
    <property type="entry name" value="Sensor histidine kinase WalK"/>
    <property type="match status" value="1"/>
</dbReference>
<dbReference type="Pfam" id="PF00512">
    <property type="entry name" value="HisKA"/>
    <property type="match status" value="1"/>
</dbReference>
<dbReference type="Pfam" id="PF02518">
    <property type="entry name" value="HATPase_c"/>
    <property type="match status" value="1"/>
</dbReference>
<dbReference type="PANTHER" id="PTHR45453">
    <property type="entry name" value="PHOSPHATE REGULON SENSOR PROTEIN PHOR"/>
    <property type="match status" value="1"/>
</dbReference>
<proteinExistence type="predicted"/>
<evidence type="ECO:0000259" key="12">
    <source>
        <dbReference type="PROSITE" id="PS50109"/>
    </source>
</evidence>
<evidence type="ECO:0000256" key="9">
    <source>
        <dbReference type="ARBA" id="ARBA00023136"/>
    </source>
</evidence>
<dbReference type="InterPro" id="IPR036097">
    <property type="entry name" value="HisK_dim/P_sf"/>
</dbReference>
<name>A0A842JFR4_9ACTN</name>
<keyword evidence="14" id="KW-1185">Reference proteome</keyword>
<dbReference type="InterPro" id="IPR003594">
    <property type="entry name" value="HATPase_dom"/>
</dbReference>
<evidence type="ECO:0000256" key="3">
    <source>
        <dbReference type="ARBA" id="ARBA00004236"/>
    </source>
</evidence>
<evidence type="ECO:0000256" key="6">
    <source>
        <dbReference type="ARBA" id="ARBA00022679"/>
    </source>
</evidence>
<dbReference type="CDD" id="cd00075">
    <property type="entry name" value="HATPase"/>
    <property type="match status" value="1"/>
</dbReference>
<dbReference type="PRINTS" id="PR00344">
    <property type="entry name" value="BCTRLSENSOR"/>
</dbReference>
<feature type="domain" description="Histidine kinase" evidence="12">
    <location>
        <begin position="233"/>
        <end position="455"/>
    </location>
</feature>
<organism evidence="13 14">
    <name type="scientific">Gordonibacter massiliensis</name>
    <name type="common">ex Traore et al. 2017</name>
    <dbReference type="NCBI Taxonomy" id="1841863"/>
    <lineage>
        <taxon>Bacteria</taxon>
        <taxon>Bacillati</taxon>
        <taxon>Actinomycetota</taxon>
        <taxon>Coriobacteriia</taxon>
        <taxon>Eggerthellales</taxon>
        <taxon>Eggerthellaceae</taxon>
        <taxon>Gordonibacter</taxon>
    </lineage>
</organism>
<comment type="cofactor">
    <cofactor evidence="2">
        <name>a divalent metal cation</name>
        <dbReference type="ChEBI" id="CHEBI:60240"/>
    </cofactor>
</comment>
<evidence type="ECO:0000256" key="5">
    <source>
        <dbReference type="ARBA" id="ARBA00022553"/>
    </source>
</evidence>
<evidence type="ECO:0000256" key="8">
    <source>
        <dbReference type="ARBA" id="ARBA00023012"/>
    </source>
</evidence>
<dbReference type="EMBL" id="JACMSE010000001">
    <property type="protein sequence ID" value="MBC2888159.1"/>
    <property type="molecule type" value="Genomic_DNA"/>
</dbReference>
<keyword evidence="11" id="KW-1133">Transmembrane helix</keyword>
<evidence type="ECO:0000256" key="7">
    <source>
        <dbReference type="ARBA" id="ARBA00022777"/>
    </source>
</evidence>
<keyword evidence="11" id="KW-0812">Transmembrane</keyword>
<feature type="transmembrane region" description="Helical" evidence="11">
    <location>
        <begin position="12"/>
        <end position="33"/>
    </location>
</feature>
<dbReference type="AlphaFoldDB" id="A0A842JFR4"/>
<dbReference type="Gene3D" id="3.30.565.10">
    <property type="entry name" value="Histidine kinase-like ATPase, C-terminal domain"/>
    <property type="match status" value="1"/>
</dbReference>
<dbReference type="InterPro" id="IPR050351">
    <property type="entry name" value="BphY/WalK/GraS-like"/>
</dbReference>
<comment type="subcellular location">
    <subcellularLocation>
        <location evidence="3">Cell membrane</location>
    </subcellularLocation>
</comment>
<reference evidence="13 14" key="1">
    <citation type="submission" date="2020-08" db="EMBL/GenBank/DDBJ databases">
        <authorList>
            <person name="Liu C."/>
            <person name="Sun Q."/>
        </authorList>
    </citation>
    <scope>NUCLEOTIDE SEQUENCE [LARGE SCALE GENOMIC DNA]</scope>
    <source>
        <strain evidence="13 14">N22</strain>
    </source>
</reference>
<dbReference type="GO" id="GO:0000155">
    <property type="term" value="F:phosphorelay sensor kinase activity"/>
    <property type="evidence" value="ECO:0007669"/>
    <property type="project" value="InterPro"/>
</dbReference>
<keyword evidence="8" id="KW-0902">Two-component regulatory system</keyword>
<keyword evidence="6" id="KW-0808">Transferase</keyword>
<evidence type="ECO:0000256" key="11">
    <source>
        <dbReference type="SAM" id="Phobius"/>
    </source>
</evidence>
<dbReference type="InterPro" id="IPR005467">
    <property type="entry name" value="His_kinase_dom"/>
</dbReference>
<dbReference type="Gene3D" id="1.10.287.130">
    <property type="match status" value="1"/>
</dbReference>
<comment type="catalytic activity">
    <reaction evidence="1">
        <text>ATP + protein L-histidine = ADP + protein N-phospho-L-histidine.</text>
        <dbReference type="EC" id="2.7.13.3"/>
    </reaction>
</comment>
<feature type="transmembrane region" description="Helical" evidence="11">
    <location>
        <begin position="190"/>
        <end position="212"/>
    </location>
</feature>
<dbReference type="SUPFAM" id="SSF47384">
    <property type="entry name" value="Homodimeric domain of signal transducing histidine kinase"/>
    <property type="match status" value="1"/>
</dbReference>
<evidence type="ECO:0000256" key="1">
    <source>
        <dbReference type="ARBA" id="ARBA00000085"/>
    </source>
</evidence>
<keyword evidence="9 11" id="KW-0472">Membrane</keyword>
<comment type="caution">
    <text evidence="13">The sequence shown here is derived from an EMBL/GenBank/DDBJ whole genome shotgun (WGS) entry which is preliminary data.</text>
</comment>
<evidence type="ECO:0000313" key="13">
    <source>
        <dbReference type="EMBL" id="MBC2888159.1"/>
    </source>
</evidence>
<dbReference type="CDD" id="cd00082">
    <property type="entry name" value="HisKA"/>
    <property type="match status" value="1"/>
</dbReference>
<evidence type="ECO:0000256" key="10">
    <source>
        <dbReference type="ARBA" id="ARBA00039401"/>
    </source>
</evidence>
<dbReference type="RefSeq" id="WP_185904138.1">
    <property type="nucleotide sequence ID" value="NZ_JACMSE010000001.1"/>
</dbReference>
<dbReference type="Proteomes" id="UP000587396">
    <property type="component" value="Unassembled WGS sequence"/>
</dbReference>
<dbReference type="EC" id="2.7.13.3" evidence="4"/>
<gene>
    <name evidence="13" type="ORF">H7313_02165</name>
</gene>
<dbReference type="SMART" id="SM00387">
    <property type="entry name" value="HATPase_c"/>
    <property type="match status" value="1"/>
</dbReference>
<evidence type="ECO:0000313" key="14">
    <source>
        <dbReference type="Proteomes" id="UP000587396"/>
    </source>
</evidence>